<dbReference type="STRING" id="55758.MBFIL_15790"/>
<sequence>MDYNSLIEKRDFVKNNIDKLDKILLEKYTTNFEINFTHDSTAIEGNTLTLLETKIILEDKISVGSKELIEIYEVVNHDKAWNYVKECIYENEILNETIIKNIHKILMENILEGGVYRDVEVVISGAKHKPPSPFIANYELEEFYKTLKKNDYNNIAIAAYTHGEFVKIHPFIDGNGRTSRIIMNYQLIKSGFLPISIKVEDKSEYYNVLEEYATNNNLEPLIKLIYKLEEKELDFYIKAISPNF</sequence>
<evidence type="ECO:0000256" key="3">
    <source>
        <dbReference type="ARBA" id="ARBA00022737"/>
    </source>
</evidence>
<dbReference type="PANTHER" id="PTHR13504:SF34">
    <property type="entry name" value="PROTEIN ADENYLYLTRANSFERASE FICD"/>
    <property type="match status" value="1"/>
</dbReference>
<evidence type="ECO:0000256" key="1">
    <source>
        <dbReference type="ARBA" id="ARBA00004167"/>
    </source>
</evidence>
<dbReference type="EMBL" id="LWMT01000261">
    <property type="protein sequence ID" value="KZX10967.1"/>
    <property type="molecule type" value="Genomic_DNA"/>
</dbReference>
<evidence type="ECO:0000256" key="7">
    <source>
        <dbReference type="ARBA" id="ARBA00022989"/>
    </source>
</evidence>
<keyword evidence="4" id="KW-0547">Nucleotide-binding</keyword>
<accession>A0A166C3C4</accession>
<keyword evidence="7" id="KW-1133">Transmembrane helix</keyword>
<keyword evidence="11" id="KW-1185">Reference proteome</keyword>
<keyword evidence="2" id="KW-0812">Transmembrane</keyword>
<dbReference type="PANTHER" id="PTHR13504">
    <property type="entry name" value="FIDO DOMAIN-CONTAINING PROTEIN DDB_G0283145"/>
    <property type="match status" value="1"/>
</dbReference>
<dbReference type="OrthoDB" id="350952at2157"/>
<evidence type="ECO:0000259" key="9">
    <source>
        <dbReference type="PROSITE" id="PS51459"/>
    </source>
</evidence>
<feature type="domain" description="Fido" evidence="9">
    <location>
        <begin position="94"/>
        <end position="227"/>
    </location>
</feature>
<evidence type="ECO:0000256" key="6">
    <source>
        <dbReference type="ARBA" id="ARBA00022840"/>
    </source>
</evidence>
<keyword evidence="8" id="KW-0472">Membrane</keyword>
<evidence type="ECO:0000256" key="5">
    <source>
        <dbReference type="ARBA" id="ARBA00022803"/>
    </source>
</evidence>
<dbReference type="EC" id="2.7.7.-" evidence="10"/>
<gene>
    <name evidence="10" type="ORF">MBFIL_15790</name>
</gene>
<dbReference type="GO" id="GO:0005524">
    <property type="term" value="F:ATP binding"/>
    <property type="evidence" value="ECO:0007669"/>
    <property type="project" value="UniProtKB-KW"/>
</dbReference>
<comment type="caution">
    <text evidence="10">The sequence shown here is derived from an EMBL/GenBank/DDBJ whole genome shotgun (WGS) entry which is preliminary data.</text>
</comment>
<comment type="subcellular location">
    <subcellularLocation>
        <location evidence="1">Membrane</location>
        <topology evidence="1">Single-pass membrane protein</topology>
    </subcellularLocation>
</comment>
<evidence type="ECO:0000313" key="10">
    <source>
        <dbReference type="EMBL" id="KZX10967.1"/>
    </source>
</evidence>
<reference evidence="10 11" key="1">
    <citation type="submission" date="2016-04" db="EMBL/GenBank/DDBJ databases">
        <title>Genome sequence of Methanobrevibacter filiformis DSM 11501.</title>
        <authorList>
            <person name="Poehlein A."/>
            <person name="Seedorf H."/>
            <person name="Daniel R."/>
        </authorList>
    </citation>
    <scope>NUCLEOTIDE SEQUENCE [LARGE SCALE GENOMIC DNA]</scope>
    <source>
        <strain evidence="10 11">DSM 11501</strain>
    </source>
</reference>
<evidence type="ECO:0000256" key="8">
    <source>
        <dbReference type="ARBA" id="ARBA00023136"/>
    </source>
</evidence>
<evidence type="ECO:0000256" key="2">
    <source>
        <dbReference type="ARBA" id="ARBA00022692"/>
    </source>
</evidence>
<dbReference type="PATRIC" id="fig|55758.3.peg.1780"/>
<dbReference type="AlphaFoldDB" id="A0A166C3C4"/>
<name>A0A166C3C4_9EURY</name>
<dbReference type="RefSeq" id="WP_066973391.1">
    <property type="nucleotide sequence ID" value="NZ_LWMT01000261.1"/>
</dbReference>
<protein>
    <submittedName>
        <fullName evidence="10">Adenosine monophosphate-protein transferase SoFic</fullName>
        <ecNumber evidence="10">2.7.7.-</ecNumber>
    </submittedName>
</protein>
<dbReference type="GO" id="GO:0016020">
    <property type="term" value="C:membrane"/>
    <property type="evidence" value="ECO:0007669"/>
    <property type="project" value="UniProtKB-SubCell"/>
</dbReference>
<proteinExistence type="predicted"/>
<keyword evidence="10" id="KW-0548">Nucleotidyltransferase</keyword>
<evidence type="ECO:0000256" key="4">
    <source>
        <dbReference type="ARBA" id="ARBA00022741"/>
    </source>
</evidence>
<dbReference type="SUPFAM" id="SSF140931">
    <property type="entry name" value="Fic-like"/>
    <property type="match status" value="1"/>
</dbReference>
<keyword evidence="10" id="KW-0808">Transferase</keyword>
<dbReference type="PROSITE" id="PS51459">
    <property type="entry name" value="FIDO"/>
    <property type="match status" value="1"/>
</dbReference>
<dbReference type="InterPro" id="IPR036597">
    <property type="entry name" value="Fido-like_dom_sf"/>
</dbReference>
<keyword evidence="6" id="KW-0067">ATP-binding</keyword>
<dbReference type="InterPro" id="IPR040198">
    <property type="entry name" value="Fido_containing"/>
</dbReference>
<dbReference type="Pfam" id="PF02661">
    <property type="entry name" value="Fic"/>
    <property type="match status" value="1"/>
</dbReference>
<dbReference type="Proteomes" id="UP000077066">
    <property type="component" value="Unassembled WGS sequence"/>
</dbReference>
<dbReference type="InterPro" id="IPR003812">
    <property type="entry name" value="Fido"/>
</dbReference>
<organism evidence="10 11">
    <name type="scientific">Methanobrevibacter filiformis</name>
    <dbReference type="NCBI Taxonomy" id="55758"/>
    <lineage>
        <taxon>Archaea</taxon>
        <taxon>Methanobacteriati</taxon>
        <taxon>Methanobacteriota</taxon>
        <taxon>Methanomada group</taxon>
        <taxon>Methanobacteria</taxon>
        <taxon>Methanobacteriales</taxon>
        <taxon>Methanobacteriaceae</taxon>
        <taxon>Methanobrevibacter</taxon>
    </lineage>
</organism>
<keyword evidence="5" id="KW-0802">TPR repeat</keyword>
<dbReference type="Gene3D" id="1.10.3290.10">
    <property type="entry name" value="Fido-like domain"/>
    <property type="match status" value="1"/>
</dbReference>
<evidence type="ECO:0000313" key="11">
    <source>
        <dbReference type="Proteomes" id="UP000077066"/>
    </source>
</evidence>
<dbReference type="GO" id="GO:0016779">
    <property type="term" value="F:nucleotidyltransferase activity"/>
    <property type="evidence" value="ECO:0007669"/>
    <property type="project" value="UniProtKB-KW"/>
</dbReference>
<keyword evidence="3" id="KW-0677">Repeat</keyword>